<comment type="caution">
    <text evidence="1">The sequence shown here is derived from an EMBL/GenBank/DDBJ whole genome shotgun (WGS) entry which is preliminary data.</text>
</comment>
<keyword evidence="2" id="KW-1185">Reference proteome</keyword>
<sequence length="122" mass="13407">MAELVVDGQRVVLRLSGWERFSALRRGDVVVPRTAVGSVRVVEDVLAEVRGLRAPGLEVPRVVRVGTWRRRGAPPDFVVARRGEPGLVVELSGERWGRLVVGTPDAVTARELALRLLGQQPR</sequence>
<dbReference type="RefSeq" id="WP_119951317.1">
    <property type="nucleotide sequence ID" value="NZ_QZEZ01000007.1"/>
</dbReference>
<accession>A0A3A3YYU0</accession>
<dbReference type="OrthoDB" id="530515at2"/>
<dbReference type="EMBL" id="QZEZ01000007">
    <property type="protein sequence ID" value="RJK94308.1"/>
    <property type="molecule type" value="Genomic_DNA"/>
</dbReference>
<name>A0A3A3YYU0_9ACTN</name>
<organism evidence="1 2">
    <name type="scientific">Vallicoccus soli</name>
    <dbReference type="NCBI Taxonomy" id="2339232"/>
    <lineage>
        <taxon>Bacteria</taxon>
        <taxon>Bacillati</taxon>
        <taxon>Actinomycetota</taxon>
        <taxon>Actinomycetes</taxon>
        <taxon>Motilibacterales</taxon>
        <taxon>Vallicoccaceae</taxon>
        <taxon>Vallicoccus</taxon>
    </lineage>
</organism>
<proteinExistence type="predicted"/>
<reference evidence="1 2" key="1">
    <citation type="submission" date="2018-09" db="EMBL/GenBank/DDBJ databases">
        <title>YIM 75000 draft genome.</title>
        <authorList>
            <person name="Tang S."/>
            <person name="Feng Y."/>
        </authorList>
    </citation>
    <scope>NUCLEOTIDE SEQUENCE [LARGE SCALE GENOMIC DNA]</scope>
    <source>
        <strain evidence="1 2">YIM 75000</strain>
    </source>
</reference>
<gene>
    <name evidence="1" type="ORF">D5H78_15125</name>
</gene>
<protein>
    <submittedName>
        <fullName evidence="1">Uncharacterized protein</fullName>
    </submittedName>
</protein>
<evidence type="ECO:0000313" key="2">
    <source>
        <dbReference type="Proteomes" id="UP000265614"/>
    </source>
</evidence>
<dbReference type="AlphaFoldDB" id="A0A3A3YYU0"/>
<dbReference type="Proteomes" id="UP000265614">
    <property type="component" value="Unassembled WGS sequence"/>
</dbReference>
<evidence type="ECO:0000313" key="1">
    <source>
        <dbReference type="EMBL" id="RJK94308.1"/>
    </source>
</evidence>